<dbReference type="InterPro" id="IPR002885">
    <property type="entry name" value="PPR_rpt"/>
</dbReference>
<evidence type="ECO:0000313" key="3">
    <source>
        <dbReference type="EMBL" id="KAH9305021.1"/>
    </source>
</evidence>
<sequence length="603" mass="67118">MQKFNRLTIKTCFRPLQESINSKSVKNTHTHLIVNGRMESDILLRWRLFHFGSTADACHMFDKMPEQDDVSSWNRLITGYTKLGKLESAHQLFDKMPARDVVSWAALISGYHKRGRSGDALKLFCQMMQCSVKPNEFIFASTLSTCASIFSINLGKQMHGYIIRTGLESNVFVGSALVDLYAKCESIDDARQVFDEMPERNTVSWATMIGGYARNQFGGEALELFCEMRKVDMKQESSAFASALIACGSLAALVHGKIVHAQIVRTGFHSNFIVENAIVDMYAKCGAMVDAHQMFDRMSARDVVSWTAMIVGYIQNGYSEEALKLFQRVLWTDVKPDPFTFASILSACASLALLELGKQLHAHIIGTGYASSLSVETSLVNVYAKCGSIDVAAQVFDKMVCKNLVSWNAMIAGYAHNGNGKEALQLFEVMLEAGMKPDDVTFLGILSACSHAGLVDVGCHYFDVMRRETNILVTTDHYTCMIDLLGRAGRMSEAEDIVNNMPVKPNAAVWKALLHACRIHGNVELGERAAERLIQWEPEKASTYVLLSHVYATANRWKDAENVRKMMKDGGVKKEAGCSWIQVKGNVYTFFAEDTSHSQSQKI</sequence>
<dbReference type="InterPro" id="IPR046960">
    <property type="entry name" value="PPR_At4g14850-like_plant"/>
</dbReference>
<dbReference type="PROSITE" id="PS51375">
    <property type="entry name" value="PPR"/>
    <property type="match status" value="6"/>
</dbReference>
<name>A0AA38FJD8_TAXCH</name>
<dbReference type="FunFam" id="1.25.40.10:FF:000031">
    <property type="entry name" value="Pentatricopeptide repeat-containing protein mitochondrial"/>
    <property type="match status" value="1"/>
</dbReference>
<dbReference type="FunFam" id="1.25.40.10:FF:000344">
    <property type="entry name" value="Pentatricopeptide repeat-containing protein"/>
    <property type="match status" value="1"/>
</dbReference>
<accession>A0AA38FJD8</accession>
<evidence type="ECO:0000313" key="4">
    <source>
        <dbReference type="Proteomes" id="UP000824469"/>
    </source>
</evidence>
<reference evidence="3 4" key="1">
    <citation type="journal article" date="2021" name="Nat. Plants">
        <title>The Taxus genome provides insights into paclitaxel biosynthesis.</title>
        <authorList>
            <person name="Xiong X."/>
            <person name="Gou J."/>
            <person name="Liao Q."/>
            <person name="Li Y."/>
            <person name="Zhou Q."/>
            <person name="Bi G."/>
            <person name="Li C."/>
            <person name="Du R."/>
            <person name="Wang X."/>
            <person name="Sun T."/>
            <person name="Guo L."/>
            <person name="Liang H."/>
            <person name="Lu P."/>
            <person name="Wu Y."/>
            <person name="Zhang Z."/>
            <person name="Ro D.K."/>
            <person name="Shang Y."/>
            <person name="Huang S."/>
            <person name="Yan J."/>
        </authorList>
    </citation>
    <scope>NUCLEOTIDE SEQUENCE [LARGE SCALE GENOMIC DNA]</scope>
    <source>
        <strain evidence="3">Ta-2019</strain>
    </source>
</reference>
<feature type="repeat" description="PPR" evidence="2">
    <location>
        <begin position="69"/>
        <end position="99"/>
    </location>
</feature>
<dbReference type="GO" id="GO:0003723">
    <property type="term" value="F:RNA binding"/>
    <property type="evidence" value="ECO:0007669"/>
    <property type="project" value="InterPro"/>
</dbReference>
<dbReference type="OMA" id="MRRETNI"/>
<feature type="repeat" description="PPR" evidence="2">
    <location>
        <begin position="170"/>
        <end position="200"/>
    </location>
</feature>
<feature type="repeat" description="PPR" evidence="2">
    <location>
        <begin position="403"/>
        <end position="437"/>
    </location>
</feature>
<evidence type="ECO:0008006" key="5">
    <source>
        <dbReference type="Google" id="ProtNLM"/>
    </source>
</evidence>
<dbReference type="Pfam" id="PF20431">
    <property type="entry name" value="E_motif"/>
    <property type="match status" value="1"/>
</dbReference>
<feature type="repeat" description="PPR" evidence="2">
    <location>
        <begin position="302"/>
        <end position="336"/>
    </location>
</feature>
<evidence type="ECO:0000256" key="2">
    <source>
        <dbReference type="PROSITE-ProRule" id="PRU00708"/>
    </source>
</evidence>
<protein>
    <recommendedName>
        <fullName evidence="5">Pentatricopeptide repeat-containing protein</fullName>
    </recommendedName>
</protein>
<dbReference type="FunFam" id="1.25.40.10:FF:000366">
    <property type="entry name" value="Pentatricopeptide (PPR) repeat-containing protein"/>
    <property type="match status" value="1"/>
</dbReference>
<dbReference type="InterPro" id="IPR046848">
    <property type="entry name" value="E_motif"/>
</dbReference>
<dbReference type="Gene3D" id="1.25.40.10">
    <property type="entry name" value="Tetratricopeptide repeat domain"/>
    <property type="match status" value="5"/>
</dbReference>
<dbReference type="NCBIfam" id="TIGR00756">
    <property type="entry name" value="PPR"/>
    <property type="match status" value="8"/>
</dbReference>
<keyword evidence="1" id="KW-0677">Repeat</keyword>
<dbReference type="AlphaFoldDB" id="A0AA38FJD8"/>
<proteinExistence type="predicted"/>
<dbReference type="SUPFAM" id="SSF48452">
    <property type="entry name" value="TPR-like"/>
    <property type="match status" value="1"/>
</dbReference>
<dbReference type="PANTHER" id="PTHR47926:SF533">
    <property type="entry name" value="DYW DOMAIN-CONTAINING PROTEIN"/>
    <property type="match status" value="1"/>
</dbReference>
<dbReference type="InterPro" id="IPR011990">
    <property type="entry name" value="TPR-like_helical_dom_sf"/>
</dbReference>
<keyword evidence="4" id="KW-1185">Reference proteome</keyword>
<dbReference type="FunFam" id="1.25.40.10:FF:000309">
    <property type="entry name" value="Pentatricopeptide repeat-containing protein, chloroplastic"/>
    <property type="match status" value="1"/>
</dbReference>
<dbReference type="GO" id="GO:0009451">
    <property type="term" value="P:RNA modification"/>
    <property type="evidence" value="ECO:0007669"/>
    <property type="project" value="InterPro"/>
</dbReference>
<gene>
    <name evidence="3" type="ORF">KI387_009425</name>
</gene>
<dbReference type="Pfam" id="PF13041">
    <property type="entry name" value="PPR_2"/>
    <property type="match status" value="3"/>
</dbReference>
<dbReference type="Pfam" id="PF01535">
    <property type="entry name" value="PPR"/>
    <property type="match status" value="3"/>
</dbReference>
<feature type="repeat" description="PPR" evidence="2">
    <location>
        <begin position="201"/>
        <end position="235"/>
    </location>
</feature>
<feature type="repeat" description="PPR" evidence="2">
    <location>
        <begin position="100"/>
        <end position="134"/>
    </location>
</feature>
<dbReference type="PANTHER" id="PTHR47926">
    <property type="entry name" value="PENTATRICOPEPTIDE REPEAT-CONTAINING PROTEIN"/>
    <property type="match status" value="1"/>
</dbReference>
<dbReference type="EMBL" id="JAHRHJ020000008">
    <property type="protein sequence ID" value="KAH9305021.1"/>
    <property type="molecule type" value="Genomic_DNA"/>
</dbReference>
<evidence type="ECO:0000256" key="1">
    <source>
        <dbReference type="ARBA" id="ARBA00022737"/>
    </source>
</evidence>
<comment type="caution">
    <text evidence="3">The sequence shown here is derived from an EMBL/GenBank/DDBJ whole genome shotgun (WGS) entry which is preliminary data.</text>
</comment>
<organism evidence="3 4">
    <name type="scientific">Taxus chinensis</name>
    <name type="common">Chinese yew</name>
    <name type="synonym">Taxus wallichiana var. chinensis</name>
    <dbReference type="NCBI Taxonomy" id="29808"/>
    <lineage>
        <taxon>Eukaryota</taxon>
        <taxon>Viridiplantae</taxon>
        <taxon>Streptophyta</taxon>
        <taxon>Embryophyta</taxon>
        <taxon>Tracheophyta</taxon>
        <taxon>Spermatophyta</taxon>
        <taxon>Pinopsida</taxon>
        <taxon>Pinidae</taxon>
        <taxon>Conifers II</taxon>
        <taxon>Cupressales</taxon>
        <taxon>Taxaceae</taxon>
        <taxon>Taxus</taxon>
    </lineage>
</organism>
<dbReference type="Proteomes" id="UP000824469">
    <property type="component" value="Unassembled WGS sequence"/>
</dbReference>